<organism evidence="1 2">
    <name type="scientific">Mycobacterium kansasii</name>
    <dbReference type="NCBI Taxonomy" id="1768"/>
    <lineage>
        <taxon>Bacteria</taxon>
        <taxon>Bacillati</taxon>
        <taxon>Actinomycetota</taxon>
        <taxon>Actinomycetes</taxon>
        <taxon>Mycobacteriales</taxon>
        <taxon>Mycobacteriaceae</taxon>
        <taxon>Mycobacterium</taxon>
    </lineage>
</organism>
<sequence>MLVKGGALGDLCDHTCTVVRAWIAALRADREVDEAGVT</sequence>
<dbReference type="Proteomes" id="UP000189229">
    <property type="component" value="Unassembled WGS sequence"/>
</dbReference>
<dbReference type="AlphaFoldDB" id="A0A1V3XTJ8"/>
<evidence type="ECO:0000313" key="2">
    <source>
        <dbReference type="Proteomes" id="UP000189229"/>
    </source>
</evidence>
<accession>A0A1V3XTJ8</accession>
<protein>
    <submittedName>
        <fullName evidence="1">Uncharacterized protein</fullName>
    </submittedName>
</protein>
<comment type="caution">
    <text evidence="1">The sequence shown here is derived from an EMBL/GenBank/DDBJ whole genome shotgun (WGS) entry which is preliminary data.</text>
</comment>
<reference evidence="1 2" key="1">
    <citation type="submission" date="2017-02" db="EMBL/GenBank/DDBJ databases">
        <title>Complete genome sequences of Mycobacterium kansasii strains isolated from rhesus macaques.</title>
        <authorList>
            <person name="Panda A."/>
            <person name="Nagaraj S."/>
            <person name="Zhao X."/>
            <person name="Tettelin H."/>
            <person name="Detolla L.J."/>
        </authorList>
    </citation>
    <scope>NUCLEOTIDE SEQUENCE [LARGE SCALE GENOMIC DNA]</scope>
    <source>
        <strain evidence="1 2">11-3813</strain>
    </source>
</reference>
<name>A0A1V3XTJ8_MYCKA</name>
<gene>
    <name evidence="1" type="ORF">BZL30_0263</name>
</gene>
<proteinExistence type="predicted"/>
<evidence type="ECO:0000313" key="1">
    <source>
        <dbReference type="EMBL" id="OOK82535.1"/>
    </source>
</evidence>
<dbReference type="EMBL" id="MVBM01000001">
    <property type="protein sequence ID" value="OOK82535.1"/>
    <property type="molecule type" value="Genomic_DNA"/>
</dbReference>